<proteinExistence type="predicted"/>
<dbReference type="InterPro" id="IPR019819">
    <property type="entry name" value="Carboxylesterase_B_CS"/>
</dbReference>
<keyword evidence="1" id="KW-0732">Signal</keyword>
<name>A0A8H6Y093_9AGAR</name>
<dbReference type="InterPro" id="IPR002018">
    <property type="entry name" value="CarbesteraseB"/>
</dbReference>
<evidence type="ECO:0000259" key="2">
    <source>
        <dbReference type="Pfam" id="PF00135"/>
    </source>
</evidence>
<gene>
    <name evidence="3" type="ORF">MVEN_01337200</name>
</gene>
<comment type="caution">
    <text evidence="3">The sequence shown here is derived from an EMBL/GenBank/DDBJ whole genome shotgun (WGS) entry which is preliminary data.</text>
</comment>
<dbReference type="Proteomes" id="UP000620124">
    <property type="component" value="Unassembled WGS sequence"/>
</dbReference>
<dbReference type="Gene3D" id="3.40.50.1820">
    <property type="entry name" value="alpha/beta hydrolase"/>
    <property type="match status" value="1"/>
</dbReference>
<protein>
    <submittedName>
        <fullName evidence="3">Carotenoid ester lipase</fullName>
    </submittedName>
</protein>
<evidence type="ECO:0000313" key="4">
    <source>
        <dbReference type="Proteomes" id="UP000620124"/>
    </source>
</evidence>
<dbReference type="InterPro" id="IPR029058">
    <property type="entry name" value="AB_hydrolase_fold"/>
</dbReference>
<evidence type="ECO:0000256" key="1">
    <source>
        <dbReference type="SAM" id="SignalP"/>
    </source>
</evidence>
<dbReference type="Pfam" id="PF00135">
    <property type="entry name" value="COesterase"/>
    <property type="match status" value="1"/>
</dbReference>
<dbReference type="PROSITE" id="PS00941">
    <property type="entry name" value="CARBOXYLESTERASE_B_2"/>
    <property type="match status" value="1"/>
</dbReference>
<evidence type="ECO:0000313" key="3">
    <source>
        <dbReference type="EMBL" id="KAF7350327.1"/>
    </source>
</evidence>
<organism evidence="3 4">
    <name type="scientific">Mycena venus</name>
    <dbReference type="NCBI Taxonomy" id="2733690"/>
    <lineage>
        <taxon>Eukaryota</taxon>
        <taxon>Fungi</taxon>
        <taxon>Dikarya</taxon>
        <taxon>Basidiomycota</taxon>
        <taxon>Agaricomycotina</taxon>
        <taxon>Agaricomycetes</taxon>
        <taxon>Agaricomycetidae</taxon>
        <taxon>Agaricales</taxon>
        <taxon>Marasmiineae</taxon>
        <taxon>Mycenaceae</taxon>
        <taxon>Mycena</taxon>
    </lineage>
</organism>
<dbReference type="PANTHER" id="PTHR11559">
    <property type="entry name" value="CARBOXYLESTERASE"/>
    <property type="match status" value="1"/>
</dbReference>
<feature type="signal peptide" evidence="1">
    <location>
        <begin position="1"/>
        <end position="18"/>
    </location>
</feature>
<dbReference type="SUPFAM" id="SSF53474">
    <property type="entry name" value="alpha/beta-Hydrolases"/>
    <property type="match status" value="1"/>
</dbReference>
<reference evidence="3" key="1">
    <citation type="submission" date="2020-05" db="EMBL/GenBank/DDBJ databases">
        <title>Mycena genomes resolve the evolution of fungal bioluminescence.</title>
        <authorList>
            <person name="Tsai I.J."/>
        </authorList>
    </citation>
    <scope>NUCLEOTIDE SEQUENCE</scope>
    <source>
        <strain evidence="3">CCC161011</strain>
    </source>
</reference>
<keyword evidence="4" id="KW-1185">Reference proteome</keyword>
<dbReference type="EMBL" id="JACAZI010000010">
    <property type="protein sequence ID" value="KAF7350327.1"/>
    <property type="molecule type" value="Genomic_DNA"/>
</dbReference>
<feature type="domain" description="Carboxylesterase type B" evidence="2">
    <location>
        <begin position="22"/>
        <end position="568"/>
    </location>
</feature>
<dbReference type="OrthoDB" id="408631at2759"/>
<feature type="chain" id="PRO_5034034400" evidence="1">
    <location>
        <begin position="19"/>
        <end position="597"/>
    </location>
</feature>
<sequence length="597" mass="63187">MLSLLSTALFAAAAVINAQSTAPVVSIQQGTVQGFTNGSLTQFLGIPFAAPPVGLLRLNLPAPAPPFNGTFQALSKGPACPQQSGAVSPAFTAFINNPVLNILAVLTSVIGNLFSLLGLGSSTAPAAPEPQEDCLTLDIVLPAGTTASSNLPVLFWIYGGGFQFGSTRDNDGTTVVSRSIQLGEPVIYVAANYRLNAFGFLGGKEVKAAGIGNLGLQDQRAAMRWVRQNIASFGGDPAKVTTWGGSAGSVSVALHMVTNGGDAEGLFRGAVMESGSVIPTQDITAGQPYYDSIVNQTGCANASDTLVCLRTVPYQTLLDAVNQTPSVFSYMSLRLAVCWRRENIPRYEIIFMQIPFINGDVDDEGTLFSLSNSNITTSNETLAYIKQFWFPAASDDQISTIGTLYPDDPSMGSPFNTGILNALTPEYKRLAAFQGDAFFHAPRRNMLNATDGAAPHWSYLYVRGKAAPILGASHGTDVAGQSLFPSPLLYTFPCFSEAHTALQNGSAPPGGLLNLPGDFQGTDYLLNFANNLDPNVFSNPSAAAAAMSSTIFWPQYTAANGTLLTFQDGLVPLALTRDDFRSAPIAFLEALSRQFPW</sequence>
<accession>A0A8H6Y093</accession>
<dbReference type="InterPro" id="IPR050309">
    <property type="entry name" value="Type-B_Carboxylest/Lipase"/>
</dbReference>
<dbReference type="AlphaFoldDB" id="A0A8H6Y093"/>